<gene>
    <name evidence="2" type="ORF">GSLYS_00009578001</name>
</gene>
<dbReference type="GO" id="GO:0016020">
    <property type="term" value="C:membrane"/>
    <property type="evidence" value="ECO:0007669"/>
    <property type="project" value="InterPro"/>
</dbReference>
<dbReference type="InterPro" id="IPR013320">
    <property type="entry name" value="ConA-like_dom_sf"/>
</dbReference>
<proteinExistence type="predicted"/>
<keyword evidence="3" id="KW-1185">Reference proteome</keyword>
<comment type="caution">
    <text evidence="2">The sequence shown here is derived from an EMBL/GenBank/DDBJ whole genome shotgun (WGS) entry which is preliminary data.</text>
</comment>
<evidence type="ECO:0000259" key="1">
    <source>
        <dbReference type="PROSITE" id="PS50060"/>
    </source>
</evidence>
<dbReference type="InterPro" id="IPR000998">
    <property type="entry name" value="MAM_dom"/>
</dbReference>
<reference evidence="2 3" key="1">
    <citation type="submission" date="2024-04" db="EMBL/GenBank/DDBJ databases">
        <authorList>
            <consortium name="Genoscope - CEA"/>
            <person name="William W."/>
        </authorList>
    </citation>
    <scope>NUCLEOTIDE SEQUENCE [LARGE SCALE GENOMIC DNA]</scope>
</reference>
<dbReference type="PROSITE" id="PS50060">
    <property type="entry name" value="MAM_2"/>
    <property type="match status" value="1"/>
</dbReference>
<sequence>MCSLVPETSPTYRLAYGKSATAAGPYAGNTNGADSFLVIHEVPGHTGVVRFHTASFHNGPVCIEFYLFQKGPSSYIELIYQGPTLATAVFKSYHNSNHVTWYHSKTYLNVPAGVQFSITFQAHMASGDVAIDDLYIYNGHCL</sequence>
<protein>
    <recommendedName>
        <fullName evidence="1">MAM domain-containing protein</fullName>
    </recommendedName>
</protein>
<dbReference type="EMBL" id="CAXITT010000207">
    <property type="protein sequence ID" value="CAL1535618.1"/>
    <property type="molecule type" value="Genomic_DNA"/>
</dbReference>
<dbReference type="Proteomes" id="UP001497497">
    <property type="component" value="Unassembled WGS sequence"/>
</dbReference>
<dbReference type="AlphaFoldDB" id="A0AAV2HQ36"/>
<evidence type="ECO:0000313" key="2">
    <source>
        <dbReference type="EMBL" id="CAL1535618.1"/>
    </source>
</evidence>
<feature type="domain" description="MAM" evidence="1">
    <location>
        <begin position="1"/>
        <end position="142"/>
    </location>
</feature>
<dbReference type="Gene3D" id="2.60.120.200">
    <property type="match status" value="1"/>
</dbReference>
<name>A0AAV2HQ36_LYMST</name>
<organism evidence="2 3">
    <name type="scientific">Lymnaea stagnalis</name>
    <name type="common">Great pond snail</name>
    <name type="synonym">Helix stagnalis</name>
    <dbReference type="NCBI Taxonomy" id="6523"/>
    <lineage>
        <taxon>Eukaryota</taxon>
        <taxon>Metazoa</taxon>
        <taxon>Spiralia</taxon>
        <taxon>Lophotrochozoa</taxon>
        <taxon>Mollusca</taxon>
        <taxon>Gastropoda</taxon>
        <taxon>Heterobranchia</taxon>
        <taxon>Euthyneura</taxon>
        <taxon>Panpulmonata</taxon>
        <taxon>Hygrophila</taxon>
        <taxon>Lymnaeoidea</taxon>
        <taxon>Lymnaeidae</taxon>
        <taxon>Lymnaea</taxon>
    </lineage>
</organism>
<evidence type="ECO:0000313" key="3">
    <source>
        <dbReference type="Proteomes" id="UP001497497"/>
    </source>
</evidence>
<accession>A0AAV2HQ36</accession>
<dbReference type="SUPFAM" id="SSF49899">
    <property type="entry name" value="Concanavalin A-like lectins/glucanases"/>
    <property type="match status" value="1"/>
</dbReference>